<sequence>MTKSQKTETASPFGELSKMIEQYKLPGIDTAALLESRRKDMEALMAANNAALQSMQALAAKQVEIFNETMRSAQENLLALTKPGAMPDPVKQNDVAREAFTKAMAQMSELADIARKAQTETMTIIGKRVLQNRQ</sequence>
<organism evidence="2">
    <name type="scientific">bioreactor metagenome</name>
    <dbReference type="NCBI Taxonomy" id="1076179"/>
    <lineage>
        <taxon>unclassified sequences</taxon>
        <taxon>metagenomes</taxon>
        <taxon>ecological metagenomes</taxon>
    </lineage>
</organism>
<dbReference type="Pfam" id="PF09361">
    <property type="entry name" value="Phasin_2"/>
    <property type="match status" value="1"/>
</dbReference>
<feature type="domain" description="Phasin" evidence="1">
    <location>
        <begin position="34"/>
        <end position="129"/>
    </location>
</feature>
<evidence type="ECO:0000313" key="2">
    <source>
        <dbReference type="EMBL" id="MPM11309.1"/>
    </source>
</evidence>
<dbReference type="EMBL" id="VSSQ01001814">
    <property type="protein sequence ID" value="MPM11309.1"/>
    <property type="molecule type" value="Genomic_DNA"/>
</dbReference>
<dbReference type="InterPro" id="IPR018968">
    <property type="entry name" value="Phasin"/>
</dbReference>
<accession>A0A644X5I2</accession>
<dbReference type="AlphaFoldDB" id="A0A644X5I2"/>
<name>A0A644X5I2_9ZZZZ</name>
<evidence type="ECO:0000259" key="1">
    <source>
        <dbReference type="Pfam" id="PF09361"/>
    </source>
</evidence>
<reference evidence="2" key="1">
    <citation type="submission" date="2019-08" db="EMBL/GenBank/DDBJ databases">
        <authorList>
            <person name="Kucharzyk K."/>
            <person name="Murdoch R.W."/>
            <person name="Higgins S."/>
            <person name="Loffler F."/>
        </authorList>
    </citation>
    <scope>NUCLEOTIDE SEQUENCE</scope>
</reference>
<comment type="caution">
    <text evidence="2">The sequence shown here is derived from an EMBL/GenBank/DDBJ whole genome shotgun (WGS) entry which is preliminary data.</text>
</comment>
<dbReference type="InterPro" id="IPR010127">
    <property type="entry name" value="Phasin_subfam-1"/>
</dbReference>
<proteinExistence type="predicted"/>
<protein>
    <recommendedName>
        <fullName evidence="1">Phasin domain-containing protein</fullName>
    </recommendedName>
</protein>
<dbReference type="NCBIfam" id="TIGR01841">
    <property type="entry name" value="phasin"/>
    <property type="match status" value="1"/>
</dbReference>
<gene>
    <name evidence="2" type="ORF">SDC9_57652</name>
</gene>